<dbReference type="PaxDb" id="4565-Traes_6BS_5A782867F.2"/>
<evidence type="ECO:0000256" key="4">
    <source>
        <dbReference type="ARBA" id="ARBA00022989"/>
    </source>
</evidence>
<dbReference type="GeneID" id="123136050"/>
<dbReference type="PANTHER" id="PTHR47879:SF2">
    <property type="entry name" value="RETICULON-LIKE PROTEIN B22"/>
    <property type="match status" value="1"/>
</dbReference>
<dbReference type="KEGG" id="taes:123136050"/>
<evidence type="ECO:0000259" key="7">
    <source>
        <dbReference type="Pfam" id="PF02453"/>
    </source>
</evidence>
<dbReference type="Pfam" id="PF02453">
    <property type="entry name" value="Reticulon"/>
    <property type="match status" value="1"/>
</dbReference>
<evidence type="ECO:0000256" key="3">
    <source>
        <dbReference type="ARBA" id="ARBA00022824"/>
    </source>
</evidence>
<dbReference type="Proteomes" id="UP000019116">
    <property type="component" value="Chromosome 6B"/>
</dbReference>
<evidence type="ECO:0000256" key="2">
    <source>
        <dbReference type="ARBA" id="ARBA00022692"/>
    </source>
</evidence>
<dbReference type="OrthoDB" id="2020646at2759"/>
<dbReference type="InterPro" id="IPR003388">
    <property type="entry name" value="Reticulon"/>
</dbReference>
<dbReference type="Gramene" id="TraesCS6B03G0287800.1">
    <property type="protein sequence ID" value="TraesCS6B03G0287800.1.CDS"/>
    <property type="gene ID" value="TraesCS6B03G0287800"/>
</dbReference>
<dbReference type="EnsemblPlants" id="TraesCS6B02G116800.2">
    <property type="protein sequence ID" value="TraesCS6B02G116800.2"/>
    <property type="gene ID" value="TraesCS6B02G116800"/>
</dbReference>
<dbReference type="Gramene" id="TraesSTA6B03G03455730.2">
    <property type="protein sequence ID" value="TraesSTA6B03G03455730.2"/>
    <property type="gene ID" value="TraesSTA6B03G03455730"/>
</dbReference>
<dbReference type="Gramene" id="TraesCS6B02G116800.2">
    <property type="protein sequence ID" value="TraesCS6B02G116800.2"/>
    <property type="gene ID" value="TraesCS6B02G116800"/>
</dbReference>
<feature type="transmembrane region" description="Helical" evidence="6">
    <location>
        <begin position="150"/>
        <end position="178"/>
    </location>
</feature>
<gene>
    <name evidence="8" type="primary">LOC123136050</name>
</gene>
<dbReference type="Gramene" id="TraesJUL6B03G03491440.1">
    <property type="protein sequence ID" value="TraesJUL6B03G03491440.1"/>
    <property type="gene ID" value="TraesJUL6B03G03491440"/>
</dbReference>
<dbReference type="Gramene" id="TraesJAG6B03G03455280.1">
    <property type="protein sequence ID" value="TraesJAG6B03G03455280.1"/>
    <property type="gene ID" value="TraesJAG6B03G03455280"/>
</dbReference>
<proteinExistence type="predicted"/>
<feature type="transmembrane region" description="Helical" evidence="6">
    <location>
        <begin position="6"/>
        <end position="23"/>
    </location>
</feature>
<dbReference type="Gramene" id="TraesPARA_EIv1.0_2024400.1">
    <property type="protein sequence ID" value="TraesPARA_EIv1.0_2024400.1.CDS"/>
    <property type="gene ID" value="TraesPARA_EIv1.0_2024400"/>
</dbReference>
<evidence type="ECO:0000313" key="8">
    <source>
        <dbReference type="EnsemblPlants" id="TraesCS6B02G116800.2"/>
    </source>
</evidence>
<feature type="transmembrane region" description="Helical" evidence="6">
    <location>
        <begin position="30"/>
        <end position="52"/>
    </location>
</feature>
<dbReference type="AlphaFoldDB" id="A0A3B6PHH7"/>
<comment type="subcellular location">
    <subcellularLocation>
        <location evidence="1">Endoplasmic reticulum membrane</location>
        <topology evidence="1">Multi-pass membrane protein</topology>
    </subcellularLocation>
</comment>
<name>A0A3B6PHH7_WHEAT</name>
<accession>A0A3B6PHH7</accession>
<feature type="domain" description="Reticulon" evidence="7">
    <location>
        <begin position="13"/>
        <end position="173"/>
    </location>
</feature>
<sequence length="205" mass="22205">MGAGGSWRWAVGAVCGGLVYYHCAVRRASAVSLAADVLLVLLCSLSILGLLFRHLHISSATLHRTQKENDGQRTPLHLLQLILCWLKGKPFQLPPPFRVPVDPLEWQISQEMANSIVASLANTIGAAESVLRVAATGHDKKLLFKVVFTLYFLAALGRVVSGAAIAYAALCIFSLYMFAQSTDQFDQLPWVPLGRDSLGGAQDTT</sequence>
<dbReference type="STRING" id="4565.A0A3B6PHH7"/>
<keyword evidence="2 6" id="KW-0812">Transmembrane</keyword>
<organism evidence="8">
    <name type="scientific">Triticum aestivum</name>
    <name type="common">Wheat</name>
    <dbReference type="NCBI Taxonomy" id="4565"/>
    <lineage>
        <taxon>Eukaryota</taxon>
        <taxon>Viridiplantae</taxon>
        <taxon>Streptophyta</taxon>
        <taxon>Embryophyta</taxon>
        <taxon>Tracheophyta</taxon>
        <taxon>Spermatophyta</taxon>
        <taxon>Magnoliopsida</taxon>
        <taxon>Liliopsida</taxon>
        <taxon>Poales</taxon>
        <taxon>Poaceae</taxon>
        <taxon>BOP clade</taxon>
        <taxon>Pooideae</taxon>
        <taxon>Triticodae</taxon>
        <taxon>Triticeae</taxon>
        <taxon>Triticinae</taxon>
        <taxon>Triticum</taxon>
    </lineage>
</organism>
<dbReference type="Gramene" id="TraesMAC6B03G03462940.1">
    <property type="protein sequence ID" value="TraesMAC6B03G03462940.1"/>
    <property type="gene ID" value="TraesMAC6B03G03462940"/>
</dbReference>
<evidence type="ECO:0000256" key="6">
    <source>
        <dbReference type="SAM" id="Phobius"/>
    </source>
</evidence>
<evidence type="ECO:0000256" key="5">
    <source>
        <dbReference type="ARBA" id="ARBA00023136"/>
    </source>
</evidence>
<dbReference type="Gramene" id="TraesSYM6B03G03407380.1">
    <property type="protein sequence ID" value="TraesSYM6B03G03407380.1"/>
    <property type="gene ID" value="TraesSYM6B03G03407380"/>
</dbReference>
<evidence type="ECO:0000313" key="9">
    <source>
        <dbReference type="Proteomes" id="UP000019116"/>
    </source>
</evidence>
<keyword evidence="3" id="KW-0256">Endoplasmic reticulum</keyword>
<dbReference type="Gramene" id="TraesLAC6B03G03418860.2">
    <property type="protein sequence ID" value="TraesLAC6B03G03418860.2"/>
    <property type="gene ID" value="TraesLAC6B03G03418860"/>
</dbReference>
<protein>
    <recommendedName>
        <fullName evidence="7">Reticulon domain-containing protein</fullName>
    </recommendedName>
</protein>
<reference evidence="8" key="1">
    <citation type="submission" date="2018-08" db="EMBL/GenBank/DDBJ databases">
        <authorList>
            <person name="Rossello M."/>
        </authorList>
    </citation>
    <scope>NUCLEOTIDE SEQUENCE [LARGE SCALE GENOMIC DNA]</scope>
    <source>
        <strain evidence="8">cv. Chinese Spring</strain>
    </source>
</reference>
<dbReference type="InterPro" id="IPR044177">
    <property type="entry name" value="RTNLB22/23"/>
</dbReference>
<keyword evidence="5 6" id="KW-0472">Membrane</keyword>
<dbReference type="Gramene" id="TraesNOR6B03G03497960.2">
    <property type="protein sequence ID" value="TraesNOR6B03G03497960.2"/>
    <property type="gene ID" value="TraesNOR6B03G03497960"/>
</dbReference>
<reference evidence="8" key="2">
    <citation type="submission" date="2018-10" db="UniProtKB">
        <authorList>
            <consortium name="EnsemblPlants"/>
        </authorList>
    </citation>
    <scope>IDENTIFICATION</scope>
</reference>
<dbReference type="Gramene" id="TraesLDM6B03G03468880.1">
    <property type="protein sequence ID" value="TraesLDM6B03G03468880.1"/>
    <property type="gene ID" value="TraesLDM6B03G03468880"/>
</dbReference>
<evidence type="ECO:0000256" key="1">
    <source>
        <dbReference type="ARBA" id="ARBA00004477"/>
    </source>
</evidence>
<dbReference type="PANTHER" id="PTHR47879">
    <property type="entry name" value="RETICULON-LIKE PROTEIN B22"/>
    <property type="match status" value="1"/>
</dbReference>
<dbReference type="GO" id="GO:0005789">
    <property type="term" value="C:endoplasmic reticulum membrane"/>
    <property type="evidence" value="ECO:0007669"/>
    <property type="project" value="UniProtKB-SubCell"/>
</dbReference>
<keyword evidence="9" id="KW-1185">Reference proteome</keyword>
<dbReference type="OMA" id="AWFANTI"/>
<keyword evidence="4 6" id="KW-1133">Transmembrane helix</keyword>
<dbReference type="RefSeq" id="XP_044411274.1">
    <property type="nucleotide sequence ID" value="XM_044555339.1"/>
</dbReference>